<feature type="region of interest" description="Disordered" evidence="1">
    <location>
        <begin position="1"/>
        <end position="66"/>
    </location>
</feature>
<reference evidence="2 3" key="1">
    <citation type="submission" date="2016-02" db="EMBL/GenBank/DDBJ databases">
        <title>Genome analysis of coral dinoflagellate symbionts highlights evolutionary adaptations to a symbiotic lifestyle.</title>
        <authorList>
            <person name="Aranda M."/>
            <person name="Li Y."/>
            <person name="Liew Y.J."/>
            <person name="Baumgarten S."/>
            <person name="Simakov O."/>
            <person name="Wilson M."/>
            <person name="Piel J."/>
            <person name="Ashoor H."/>
            <person name="Bougouffa S."/>
            <person name="Bajic V.B."/>
            <person name="Ryu T."/>
            <person name="Ravasi T."/>
            <person name="Bayer T."/>
            <person name="Micklem G."/>
            <person name="Kim H."/>
            <person name="Bhak J."/>
            <person name="Lajeunesse T.C."/>
            <person name="Voolstra C.R."/>
        </authorList>
    </citation>
    <scope>NUCLEOTIDE SEQUENCE [LARGE SCALE GENOMIC DNA]</scope>
    <source>
        <strain evidence="2 3">CCMP2467</strain>
    </source>
</reference>
<feature type="compositionally biased region" description="Polar residues" evidence="1">
    <location>
        <begin position="36"/>
        <end position="48"/>
    </location>
</feature>
<feature type="compositionally biased region" description="Polar residues" evidence="1">
    <location>
        <begin position="14"/>
        <end position="27"/>
    </location>
</feature>
<name>A0A1Q9EJL2_SYMMI</name>
<dbReference type="EMBL" id="LSRX01000135">
    <property type="protein sequence ID" value="OLQ07622.1"/>
    <property type="molecule type" value="Genomic_DNA"/>
</dbReference>
<evidence type="ECO:0000313" key="2">
    <source>
        <dbReference type="EMBL" id="OLQ07622.1"/>
    </source>
</evidence>
<evidence type="ECO:0000313" key="3">
    <source>
        <dbReference type="Proteomes" id="UP000186817"/>
    </source>
</evidence>
<proteinExistence type="predicted"/>
<accession>A0A1Q9EJL2</accession>
<protein>
    <submittedName>
        <fullName evidence="2">Uncharacterized protein</fullName>
    </submittedName>
</protein>
<keyword evidence="3" id="KW-1185">Reference proteome</keyword>
<sequence length="282" mass="30044">MCTERSPRLLQRSRGGSASPRRTSNPAENRFETEGQRMSATWGASSAGSHHRSNHQAHEHDAGHAKKGAGLLLRRTHFRTELSEARRAARAWREAASTSSGLQTVSAYCIASKIKSNVDGNAAAPTSELTHNITAVGQVGDTIVNASMAFPSGDKPSGAAMAPGLRTHHPQAAQATHFLPSGVQLKSPRSIQGIWPWIGFNAFLTQISIPSRVLQGRDTSKPALAFAFAAPSNACLKCELVNLALTGLSLESLDLVRGKAHLLKRGGMRRADRDTIGYAAVA</sequence>
<organism evidence="2 3">
    <name type="scientific">Symbiodinium microadriaticum</name>
    <name type="common">Dinoflagellate</name>
    <name type="synonym">Zooxanthella microadriatica</name>
    <dbReference type="NCBI Taxonomy" id="2951"/>
    <lineage>
        <taxon>Eukaryota</taxon>
        <taxon>Sar</taxon>
        <taxon>Alveolata</taxon>
        <taxon>Dinophyceae</taxon>
        <taxon>Suessiales</taxon>
        <taxon>Symbiodiniaceae</taxon>
        <taxon>Symbiodinium</taxon>
    </lineage>
</organism>
<dbReference type="Proteomes" id="UP000186817">
    <property type="component" value="Unassembled WGS sequence"/>
</dbReference>
<comment type="caution">
    <text evidence="2">The sequence shown here is derived from an EMBL/GenBank/DDBJ whole genome shotgun (WGS) entry which is preliminary data.</text>
</comment>
<evidence type="ECO:0000256" key="1">
    <source>
        <dbReference type="SAM" id="MobiDB-lite"/>
    </source>
</evidence>
<gene>
    <name evidence="2" type="ORF">AK812_SmicGene8992</name>
</gene>
<dbReference type="AlphaFoldDB" id="A0A1Q9EJL2"/>